<dbReference type="Gene3D" id="3.30.450.20">
    <property type="entry name" value="PAS domain"/>
    <property type="match status" value="1"/>
</dbReference>
<organism evidence="7 8">
    <name type="scientific">Sporosarcina quadrami</name>
    <dbReference type="NCBI Taxonomy" id="2762234"/>
    <lineage>
        <taxon>Bacteria</taxon>
        <taxon>Bacillati</taxon>
        <taxon>Bacillota</taxon>
        <taxon>Bacilli</taxon>
        <taxon>Bacillales</taxon>
        <taxon>Caryophanaceae</taxon>
        <taxon>Sporosarcina</taxon>
    </lineage>
</organism>
<dbReference type="NCBIfam" id="TIGR00254">
    <property type="entry name" value="GGDEF"/>
    <property type="match status" value="1"/>
</dbReference>
<dbReference type="InterPro" id="IPR029787">
    <property type="entry name" value="Nucleotide_cyclase"/>
</dbReference>
<dbReference type="SUPFAM" id="SSF103190">
    <property type="entry name" value="Sensory domain-like"/>
    <property type="match status" value="2"/>
</dbReference>
<dbReference type="CDD" id="cd18774">
    <property type="entry name" value="PDC2_HK_sensor"/>
    <property type="match status" value="1"/>
</dbReference>
<evidence type="ECO:0000313" key="8">
    <source>
        <dbReference type="Proteomes" id="UP000626786"/>
    </source>
</evidence>
<dbReference type="InterPro" id="IPR043128">
    <property type="entry name" value="Rev_trsase/Diguanyl_cyclase"/>
</dbReference>
<keyword evidence="5" id="KW-0472">Membrane</keyword>
<evidence type="ECO:0000256" key="3">
    <source>
        <dbReference type="ARBA" id="ARBA00022692"/>
    </source>
</evidence>
<comment type="subcellular location">
    <subcellularLocation>
        <location evidence="1">Cell membrane</location>
        <topology evidence="1">Multi-pass membrane protein</topology>
    </subcellularLocation>
</comment>
<dbReference type="SUPFAM" id="SSF55073">
    <property type="entry name" value="Nucleotide cyclase"/>
    <property type="match status" value="1"/>
</dbReference>
<keyword evidence="4" id="KW-1133">Transmembrane helix</keyword>
<dbReference type="InterPro" id="IPR033479">
    <property type="entry name" value="dCache_1"/>
</dbReference>
<dbReference type="CDD" id="cd01949">
    <property type="entry name" value="GGDEF"/>
    <property type="match status" value="1"/>
</dbReference>
<evidence type="ECO:0000256" key="5">
    <source>
        <dbReference type="ARBA" id="ARBA00023136"/>
    </source>
</evidence>
<accession>A0ABR8U9B7</accession>
<evidence type="ECO:0000259" key="6">
    <source>
        <dbReference type="PROSITE" id="PS50887"/>
    </source>
</evidence>
<dbReference type="SMART" id="SM00267">
    <property type="entry name" value="GGDEF"/>
    <property type="match status" value="1"/>
</dbReference>
<dbReference type="Pfam" id="PF02743">
    <property type="entry name" value="dCache_1"/>
    <property type="match status" value="1"/>
</dbReference>
<evidence type="ECO:0000313" key="7">
    <source>
        <dbReference type="EMBL" id="MBD7984119.1"/>
    </source>
</evidence>
<dbReference type="RefSeq" id="WP_191693809.1">
    <property type="nucleotide sequence ID" value="NZ_JACSQN010000004.1"/>
</dbReference>
<evidence type="ECO:0000256" key="4">
    <source>
        <dbReference type="ARBA" id="ARBA00022989"/>
    </source>
</evidence>
<evidence type="ECO:0000256" key="1">
    <source>
        <dbReference type="ARBA" id="ARBA00004651"/>
    </source>
</evidence>
<reference evidence="7 8" key="1">
    <citation type="submission" date="2020-08" db="EMBL/GenBank/DDBJ databases">
        <title>A Genomic Blueprint of the Chicken Gut Microbiome.</title>
        <authorList>
            <person name="Gilroy R."/>
            <person name="Ravi A."/>
            <person name="Getino M."/>
            <person name="Pursley I."/>
            <person name="Horton D.L."/>
            <person name="Alikhan N.-F."/>
            <person name="Baker D."/>
            <person name="Gharbi K."/>
            <person name="Hall N."/>
            <person name="Watson M."/>
            <person name="Adriaenssens E.M."/>
            <person name="Foster-Nyarko E."/>
            <person name="Jarju S."/>
            <person name="Secka A."/>
            <person name="Antonio M."/>
            <person name="Oren A."/>
            <person name="Chaudhuri R."/>
            <person name="La Ragione R.M."/>
            <person name="Hildebrand F."/>
            <person name="Pallen M.J."/>
        </authorList>
    </citation>
    <scope>NUCLEOTIDE SEQUENCE [LARGE SCALE GENOMIC DNA]</scope>
    <source>
        <strain evidence="7 8">Sa2YVA2</strain>
    </source>
</reference>
<keyword evidence="8" id="KW-1185">Reference proteome</keyword>
<keyword evidence="3" id="KW-0812">Transmembrane</keyword>
<dbReference type="Gene3D" id="3.30.70.270">
    <property type="match status" value="1"/>
</dbReference>
<dbReference type="InterPro" id="IPR050469">
    <property type="entry name" value="Diguanylate_Cyclase"/>
</dbReference>
<dbReference type="Proteomes" id="UP000626786">
    <property type="component" value="Unassembled WGS sequence"/>
</dbReference>
<dbReference type="PROSITE" id="PS50887">
    <property type="entry name" value="GGDEF"/>
    <property type="match status" value="1"/>
</dbReference>
<protein>
    <submittedName>
        <fullName evidence="7">GGDEF domain-containing protein</fullName>
    </submittedName>
</protein>
<comment type="caution">
    <text evidence="7">The sequence shown here is derived from an EMBL/GenBank/DDBJ whole genome shotgun (WGS) entry which is preliminary data.</text>
</comment>
<keyword evidence="2" id="KW-1003">Cell membrane</keyword>
<dbReference type="PANTHER" id="PTHR45138:SF9">
    <property type="entry name" value="DIGUANYLATE CYCLASE DGCM-RELATED"/>
    <property type="match status" value="1"/>
</dbReference>
<feature type="domain" description="GGDEF" evidence="6">
    <location>
        <begin position="388"/>
        <end position="518"/>
    </location>
</feature>
<gene>
    <name evidence="7" type="ORF">H9649_05970</name>
</gene>
<dbReference type="EMBL" id="JACSQN010000004">
    <property type="protein sequence ID" value="MBD7984119.1"/>
    <property type="molecule type" value="Genomic_DNA"/>
</dbReference>
<dbReference type="InterPro" id="IPR029151">
    <property type="entry name" value="Sensor-like_sf"/>
</dbReference>
<sequence>MKLSLKYLILGVAMLTLVLTLVSSIASGYRVQKQSLIESTLDTNRAYAQKLSSTTDSFLKMTLQTLAVSADKLGSHLTKDEVAHLESEAERLTSQTETFNSVVIAEKGGEILATSPKTLELQGKILTSEGGMAALTKREAFISKPYISLTGRLIIFISQPIFDENDNYIGLVGGSIYLKEENILQDVLGEHFYEDGSYVYVVDSTGRIIYHQDKDRINDFARENPVIQQLAQGKSGAMQLVNSKGVDMLAGYAYLPTSEWGIVTQRSTKATLVPVTHMMKEMIVKALPFLLVSILIIIYFSNQIANPLQKLAHYAESSTQSNQEEEITQIRTWYYEAIQLKRALNFSMNFFQDRVNFYLHQSTTDPLTKLWNRRSMDEMLKNWTVEDKPYALIILDIDKFKRVNDTYGHNVGDEVLKFLAERMQEMTREQDHCCRLGGEEFVILLPKANEKAAYHVAERLRKKLETTVSPCGEVVTVSLGIALFPENGAHPKQILESADQSLYEAKRTGRNKTIVSTQNSAHDTTV</sequence>
<dbReference type="InterPro" id="IPR000160">
    <property type="entry name" value="GGDEF_dom"/>
</dbReference>
<dbReference type="CDD" id="cd18773">
    <property type="entry name" value="PDC1_HK_sensor"/>
    <property type="match status" value="1"/>
</dbReference>
<proteinExistence type="predicted"/>
<dbReference type="Pfam" id="PF00990">
    <property type="entry name" value="GGDEF"/>
    <property type="match status" value="1"/>
</dbReference>
<evidence type="ECO:0000256" key="2">
    <source>
        <dbReference type="ARBA" id="ARBA00022475"/>
    </source>
</evidence>
<name>A0ABR8U9B7_9BACL</name>
<dbReference type="PANTHER" id="PTHR45138">
    <property type="entry name" value="REGULATORY COMPONENTS OF SENSORY TRANSDUCTION SYSTEM"/>
    <property type="match status" value="1"/>
</dbReference>